<name>A0ABQ5K5D0_9EUKA</name>
<dbReference type="Proteomes" id="UP001057375">
    <property type="component" value="Unassembled WGS sequence"/>
</dbReference>
<protein>
    <submittedName>
        <fullName evidence="2">Uncharacterized protein</fullName>
    </submittedName>
</protein>
<evidence type="ECO:0000313" key="3">
    <source>
        <dbReference type="Proteomes" id="UP001057375"/>
    </source>
</evidence>
<feature type="region of interest" description="Disordered" evidence="1">
    <location>
        <begin position="431"/>
        <end position="468"/>
    </location>
</feature>
<feature type="region of interest" description="Disordered" evidence="1">
    <location>
        <begin position="495"/>
        <end position="535"/>
    </location>
</feature>
<keyword evidence="3" id="KW-1185">Reference proteome</keyword>
<evidence type="ECO:0000313" key="2">
    <source>
        <dbReference type="EMBL" id="GKT25990.1"/>
    </source>
</evidence>
<dbReference type="EMBL" id="BQXS01012628">
    <property type="protein sequence ID" value="GKT25990.1"/>
    <property type="molecule type" value="Genomic_DNA"/>
</dbReference>
<comment type="caution">
    <text evidence="2">The sequence shown here is derived from an EMBL/GenBank/DDBJ whole genome shotgun (WGS) entry which is preliminary data.</text>
</comment>
<proteinExistence type="predicted"/>
<evidence type="ECO:0000256" key="1">
    <source>
        <dbReference type="SAM" id="MobiDB-lite"/>
    </source>
</evidence>
<feature type="region of interest" description="Disordered" evidence="1">
    <location>
        <begin position="257"/>
        <end position="282"/>
    </location>
</feature>
<feature type="compositionally biased region" description="Basic and acidic residues" evidence="1">
    <location>
        <begin position="526"/>
        <end position="535"/>
    </location>
</feature>
<sequence>MRMKESYILELLIIPSLEPFGLNIVLFVCDYRDGINYSDFYKSESVACSKRKLSSMSPPAIHLFIVSISDHSRALAGEDITTYTASIRRSSLRSMFFHSSPLPPELSSSFTVLFPSFPPAALLFNSDSASTFSFSTSLSPLVSSTTLKHSRIPSASTSSLRLHSSNISDHSRALAGEDITTYTASIRRSSLRSMFFHSSPLPPELSSSFTVLFPSFPPAALLFNSDSASTFSFSTSLSPLVSSTTLKHSRIPSASTSSLRLHSSKSTRSFQASRSSSPSLLPTSSLLPFSLSLPEISPYFALSSPSSRSLLLYHIKELEPTSKWGKLKEKRRKKHSSGSCHESGVSEVLEVNIGFDCISLHNIGGLHGFLCLGECREYSIASRRTSLQQVCDESKKSNQSSDLPPSKSCECDAEDKIPDVVSVETVEIVPMTSQETQQDLGRHTEQREQSGLGPVQSGRLAEQSGHLAEQSRRPNRWCIVCGGEVVCAGMDNIDILSEEEEEPNIVSIRDEDEEEEEEEEEENADKDEKMGERKEGERIIVEIEEEPSEAVDETELVLTPDLHTTKEIHDERQLKCISTLPFLISVYLYCGGSLHRVSDDDSLASVSLVDPHQIDICGGAGIGATRRMCVSIMSLSPHLLNDVSPHASSTVAECLCRVACQEILQTGLSRCTDIWKWVFALIENNDETMAVNVEETIDALREALFGIEGCSDDSSAKGKESEHVFEEHEQSEQLGFTSDLIYRCFHSVLQELVLRKRRKSTILCVIRQFLSFVETNNIYFSKSIYRYVIADIFKYNLEHCLPYNMQSICGVLSNAREMMQRAEYAGIWDIQEKILFCIKRLMQRNENMLASRLYLIIGRPLAAFNLIPEPKKHYLVDEKFVCELLRCSERSGSSIHHYIYNYCIKYSVSIPEEVGKLPESFDSKYKSSRGKLREILELNKGMII</sequence>
<gene>
    <name evidence="2" type="ORF">ADUPG1_013205</name>
</gene>
<feature type="compositionally biased region" description="Acidic residues" evidence="1">
    <location>
        <begin position="510"/>
        <end position="525"/>
    </location>
</feature>
<accession>A0ABQ5K5D0</accession>
<reference evidence="2" key="1">
    <citation type="submission" date="2022-03" db="EMBL/GenBank/DDBJ databases">
        <title>Draft genome sequence of Aduncisulcus paluster, a free-living microaerophilic Fornicata.</title>
        <authorList>
            <person name="Yuyama I."/>
            <person name="Kume K."/>
            <person name="Tamura T."/>
            <person name="Inagaki Y."/>
            <person name="Hashimoto T."/>
        </authorList>
    </citation>
    <scope>NUCLEOTIDE SEQUENCE</scope>
    <source>
        <strain evidence="2">NY0171</strain>
    </source>
</reference>
<organism evidence="2 3">
    <name type="scientific">Aduncisulcus paluster</name>
    <dbReference type="NCBI Taxonomy" id="2918883"/>
    <lineage>
        <taxon>Eukaryota</taxon>
        <taxon>Metamonada</taxon>
        <taxon>Carpediemonas-like organisms</taxon>
        <taxon>Aduncisulcus</taxon>
    </lineage>
</organism>